<dbReference type="Pfam" id="PF13621">
    <property type="entry name" value="Cupin_8"/>
    <property type="match status" value="1"/>
</dbReference>
<dbReference type="Pfam" id="PF00248">
    <property type="entry name" value="Aldo_ket_red"/>
    <property type="match status" value="1"/>
</dbReference>
<feature type="domain" description="JmjC" evidence="1">
    <location>
        <begin position="1"/>
        <end position="106"/>
    </location>
</feature>
<dbReference type="InterPro" id="IPR003347">
    <property type="entry name" value="JmjC_dom"/>
</dbReference>
<name>A0A7S3ADA2_9EUKA</name>
<reference evidence="2" key="1">
    <citation type="submission" date="2021-01" db="EMBL/GenBank/DDBJ databases">
        <authorList>
            <person name="Corre E."/>
            <person name="Pelletier E."/>
            <person name="Niang G."/>
            <person name="Scheremetjew M."/>
            <person name="Finn R."/>
            <person name="Kale V."/>
            <person name="Holt S."/>
            <person name="Cochrane G."/>
            <person name="Meng A."/>
            <person name="Brown T."/>
            <person name="Cohen L."/>
        </authorList>
    </citation>
    <scope>NUCLEOTIDE SEQUENCE</scope>
    <source>
        <strain evidence="2">CCMP281</strain>
    </source>
</reference>
<dbReference type="PRINTS" id="PR00069">
    <property type="entry name" value="ALDKETRDTASE"/>
</dbReference>
<dbReference type="PROSITE" id="PS51184">
    <property type="entry name" value="JMJC"/>
    <property type="match status" value="1"/>
</dbReference>
<dbReference type="Gene3D" id="6.10.140.1470">
    <property type="match status" value="1"/>
</dbReference>
<gene>
    <name evidence="2" type="ORF">HERI1096_LOCUS510</name>
</gene>
<dbReference type="InterPro" id="IPR020471">
    <property type="entry name" value="AKR"/>
</dbReference>
<evidence type="ECO:0000313" key="2">
    <source>
        <dbReference type="EMBL" id="CAE0096795.1"/>
    </source>
</evidence>
<dbReference type="Gene3D" id="2.60.120.650">
    <property type="entry name" value="Cupin"/>
    <property type="match status" value="1"/>
</dbReference>
<dbReference type="SUPFAM" id="SSF51430">
    <property type="entry name" value="NAD(P)-linked oxidoreductase"/>
    <property type="match status" value="1"/>
</dbReference>
<organism evidence="2">
    <name type="scientific">Haptolina ericina</name>
    <dbReference type="NCBI Taxonomy" id="156174"/>
    <lineage>
        <taxon>Eukaryota</taxon>
        <taxon>Haptista</taxon>
        <taxon>Haptophyta</taxon>
        <taxon>Prymnesiophyceae</taxon>
        <taxon>Prymnesiales</taxon>
        <taxon>Prymnesiaceae</taxon>
        <taxon>Haptolina</taxon>
    </lineage>
</organism>
<dbReference type="PROSITE" id="PS00063">
    <property type="entry name" value="ALDOKETO_REDUCTASE_3"/>
    <property type="match status" value="1"/>
</dbReference>
<dbReference type="PANTHER" id="PTHR11732">
    <property type="entry name" value="ALDO/KETO REDUCTASE"/>
    <property type="match status" value="1"/>
</dbReference>
<dbReference type="Gene3D" id="3.20.20.100">
    <property type="entry name" value="NADP-dependent oxidoreductase domain"/>
    <property type="match status" value="1"/>
</dbReference>
<sequence length="481" mass="51827">MDNALAQIVGRKRVVFWPPEADAELYVDGSSSRINNIDAWNDECFPSFRRGVGLRREAWLNPGEVVFIPALWFHNVTSVGFSVALNVFWRSHHGFNQPHARSHSDVYGRDLYGNRDPPTATFALEQVSAAVTALQRLPDPFKSFYARRASRLLLESCCGPAIGGDSVANTALETTCDVVQLSSGHSMPLLGLGTYQLTQTQAGAAVRAALRAGIRHIDCASIYRNEIAVGSAIHVALCEGEVVRSDLWLTSKLWNDSHGDVRDACLRSLRALRVDYLDLYLVHWPVASGRAAGVSLAAVWAQMEQLVDAGLVRAIGISNCSAAKLSALLASPSLRILPAVNQVEMHPGWRNDALLDYCVSVNVHVTAYAPLGSGVLTGESLLATPAVKALAADNGCTPAQLLLRWALGRGCSTVPRSSDLGRIAQNADVAVVRAPLPPEAVAALERLPQCRRHTGAAFVGPKSAYLTLSALWDEDDTPQVT</sequence>
<dbReference type="InterPro" id="IPR018170">
    <property type="entry name" value="Aldo/ket_reductase_CS"/>
</dbReference>
<dbReference type="InterPro" id="IPR036812">
    <property type="entry name" value="NAD(P)_OxRdtase_dom_sf"/>
</dbReference>
<protein>
    <recommendedName>
        <fullName evidence="1">JmjC domain-containing protein</fullName>
    </recommendedName>
</protein>
<evidence type="ECO:0000259" key="1">
    <source>
        <dbReference type="PROSITE" id="PS51184"/>
    </source>
</evidence>
<dbReference type="EMBL" id="HBHX01000861">
    <property type="protein sequence ID" value="CAE0096795.1"/>
    <property type="molecule type" value="Transcribed_RNA"/>
</dbReference>
<dbReference type="AlphaFoldDB" id="A0A7S3ADA2"/>
<dbReference type="InterPro" id="IPR041667">
    <property type="entry name" value="Cupin_8"/>
</dbReference>
<dbReference type="SUPFAM" id="SSF51197">
    <property type="entry name" value="Clavaminate synthase-like"/>
    <property type="match status" value="1"/>
</dbReference>
<proteinExistence type="predicted"/>
<accession>A0A7S3ADA2</accession>
<dbReference type="InterPro" id="IPR023210">
    <property type="entry name" value="NADP_OxRdtase_dom"/>
</dbReference>
<dbReference type="GO" id="GO:0016491">
    <property type="term" value="F:oxidoreductase activity"/>
    <property type="evidence" value="ECO:0007669"/>
    <property type="project" value="InterPro"/>
</dbReference>
<dbReference type="CDD" id="cd19071">
    <property type="entry name" value="AKR_AKR1-5-like"/>
    <property type="match status" value="1"/>
</dbReference>